<gene>
    <name evidence="1" type="ORF">W911_15905</name>
</gene>
<sequence>MLLGHAFFKEQPDVDDTSTEFRRIDGDPAGTTICCLPWRMPFKLATAAGLVPRRQLLACYEMPQAIVSSEPELCIRALNAVVDDAIRVMWRARLAPEQALVVGLSIGNAAATVLANRIGARLCSIASADRGDLTLWESPAARHIKEKAEAKGFALADFTQALIGHHTVENLENLGAGSRFIVGLRDEFIPEARRAGLVDAVTRTLPAAEIAYVDAGHIGTMMETMRRGLVEPQDVHLARVSALRP</sequence>
<dbReference type="EMBL" id="CP006912">
    <property type="protein sequence ID" value="AHB49551.1"/>
    <property type="molecule type" value="Genomic_DNA"/>
</dbReference>
<dbReference type="HOGENOM" id="CLU_1249835_0_0_5"/>
<reference evidence="1 2" key="1">
    <citation type="journal article" date="2014" name="Genome Announc.">
        <title>Complete Genome Sequence of Hyphomicrobium nitrativorans Strain NL23, a Denitrifying Bacterium Isolated from Biofilm of a Methanol-Fed Denitrification System Treating Seawater at the Montreal Biodome.</title>
        <authorList>
            <person name="Martineau C."/>
            <person name="Villeneuve C."/>
            <person name="Mauffrey F."/>
            <person name="Villemur R."/>
        </authorList>
    </citation>
    <scope>NUCLEOTIDE SEQUENCE [LARGE SCALE GENOMIC DNA]</scope>
    <source>
        <strain evidence="1">NL23</strain>
    </source>
</reference>
<dbReference type="SUPFAM" id="SSF53474">
    <property type="entry name" value="alpha/beta-Hydrolases"/>
    <property type="match status" value="1"/>
</dbReference>
<evidence type="ECO:0000313" key="1">
    <source>
        <dbReference type="EMBL" id="AHB49551.1"/>
    </source>
</evidence>
<dbReference type="STRING" id="1029756.W911_15905"/>
<evidence type="ECO:0000313" key="2">
    <source>
        <dbReference type="Proteomes" id="UP000018542"/>
    </source>
</evidence>
<accession>V5SF97</accession>
<keyword evidence="2" id="KW-1185">Reference proteome</keyword>
<dbReference type="Proteomes" id="UP000018542">
    <property type="component" value="Chromosome"/>
</dbReference>
<dbReference type="Gene3D" id="3.40.50.1820">
    <property type="entry name" value="alpha/beta hydrolase"/>
    <property type="match status" value="1"/>
</dbReference>
<dbReference type="RefSeq" id="WP_023788482.1">
    <property type="nucleotide sequence ID" value="NC_022997.1"/>
</dbReference>
<dbReference type="InterPro" id="IPR029058">
    <property type="entry name" value="AB_hydrolase_fold"/>
</dbReference>
<dbReference type="AlphaFoldDB" id="V5SF97"/>
<dbReference type="OrthoDB" id="7931704at2"/>
<protein>
    <submittedName>
        <fullName evidence="1">Uncharacterized protein</fullName>
    </submittedName>
</protein>
<organism evidence="1 2">
    <name type="scientific">Hyphomicrobium nitrativorans NL23</name>
    <dbReference type="NCBI Taxonomy" id="1029756"/>
    <lineage>
        <taxon>Bacteria</taxon>
        <taxon>Pseudomonadati</taxon>
        <taxon>Pseudomonadota</taxon>
        <taxon>Alphaproteobacteria</taxon>
        <taxon>Hyphomicrobiales</taxon>
        <taxon>Hyphomicrobiaceae</taxon>
        <taxon>Hyphomicrobium</taxon>
    </lineage>
</organism>
<proteinExistence type="predicted"/>
<dbReference type="KEGG" id="hni:W911_15905"/>
<name>V5SF97_9HYPH</name>
<dbReference type="PATRIC" id="fig|1029756.8.peg.3314"/>